<reference evidence="3 4" key="1">
    <citation type="submission" date="2016-06" db="EMBL/GenBank/DDBJ databases">
        <authorList>
            <person name="Kjaerup R.B."/>
            <person name="Dalgaard T.S."/>
            <person name="Juul-Madsen H.R."/>
        </authorList>
    </citation>
    <scope>NUCLEOTIDE SEQUENCE [LARGE SCALE GENOMIC DNA]</scope>
    <source>
        <strain evidence="3 4">1199456.5</strain>
    </source>
</reference>
<evidence type="ECO:0000313" key="3">
    <source>
        <dbReference type="EMBL" id="OBA90740.1"/>
    </source>
</evidence>
<proteinExistence type="predicted"/>
<organism evidence="3 4">
    <name type="scientific">Mycolicibacterium mucogenicum</name>
    <name type="common">Mycobacterium mucogenicum</name>
    <dbReference type="NCBI Taxonomy" id="56689"/>
    <lineage>
        <taxon>Bacteria</taxon>
        <taxon>Bacillati</taxon>
        <taxon>Actinomycetota</taxon>
        <taxon>Actinomycetes</taxon>
        <taxon>Mycobacteriales</taxon>
        <taxon>Mycobacteriaceae</taxon>
        <taxon>Mycolicibacterium</taxon>
    </lineage>
</organism>
<dbReference type="AlphaFoldDB" id="A0A1A0MZA9"/>
<feature type="compositionally biased region" description="Pro residues" evidence="1">
    <location>
        <begin position="216"/>
        <end position="238"/>
    </location>
</feature>
<dbReference type="EMBL" id="LZSF01000046">
    <property type="protein sequence ID" value="OBA90740.1"/>
    <property type="molecule type" value="Genomic_DNA"/>
</dbReference>
<evidence type="ECO:0000256" key="1">
    <source>
        <dbReference type="SAM" id="MobiDB-lite"/>
    </source>
</evidence>
<evidence type="ECO:0000256" key="2">
    <source>
        <dbReference type="SAM" id="SignalP"/>
    </source>
</evidence>
<feature type="chain" id="PRO_5039294976" evidence="2">
    <location>
        <begin position="23"/>
        <end position="238"/>
    </location>
</feature>
<dbReference type="Proteomes" id="UP000093962">
    <property type="component" value="Unassembled WGS sequence"/>
</dbReference>
<name>A0A1A0MZA9_MYCMU</name>
<comment type="caution">
    <text evidence="3">The sequence shown here is derived from an EMBL/GenBank/DDBJ whole genome shotgun (WGS) entry which is preliminary data.</text>
</comment>
<accession>A0A1A0MZA9</accession>
<sequence length="238" mass="23657">MHRVTRGIAVAAAIFAAATAMTQTDIAAADPVPTPVPAPGPALPPPAPVAPEGPGGNLAVPVAGANLGPQGLNVLAQSDGVNPLGAALGAPSDLTGLDRGSVLGQYAVPSAPGAGGPVTAPNLRAFNNAYGPQQCLKPSAPGKCEQFGVEAGQESEDVTGRQWLGRYIDMYRDGRLKGGLLGQVPREQLGESLPGTAPPPGTNIPPGLVEFRPDPADVPPPPGAPVPPAPPLLPAPAN</sequence>
<gene>
    <name evidence="3" type="ORF">A5642_01045</name>
</gene>
<evidence type="ECO:0000313" key="4">
    <source>
        <dbReference type="Proteomes" id="UP000093962"/>
    </source>
</evidence>
<feature type="signal peptide" evidence="2">
    <location>
        <begin position="1"/>
        <end position="22"/>
    </location>
</feature>
<protein>
    <submittedName>
        <fullName evidence="3">Uncharacterized protein</fullName>
    </submittedName>
</protein>
<keyword evidence="2" id="KW-0732">Signal</keyword>
<feature type="region of interest" description="Disordered" evidence="1">
    <location>
        <begin position="184"/>
        <end position="238"/>
    </location>
</feature>